<dbReference type="KEGG" id="yli:2911101"/>
<dbReference type="OrthoDB" id="418595at2759"/>
<dbReference type="VEuPathDB" id="FungiDB:YALI0_D18106g"/>
<keyword evidence="2" id="KW-0129">CBS domain</keyword>
<keyword evidence="1" id="KW-0677">Repeat</keyword>
<evidence type="ECO:0000313" key="8">
    <source>
        <dbReference type="EMBL" id="RDW24633.1"/>
    </source>
</evidence>
<reference evidence="7 9" key="1">
    <citation type="journal article" date="2016" name="PLoS ONE">
        <title>Sequence Assembly of Yarrowia lipolytica Strain W29/CLIB89 Shows Transposable Element Diversity.</title>
        <authorList>
            <person name="Magnan C."/>
            <person name="Yu J."/>
            <person name="Chang I."/>
            <person name="Jahn E."/>
            <person name="Kanomata Y."/>
            <person name="Wu J."/>
            <person name="Zeller M."/>
            <person name="Oakes M."/>
            <person name="Baldi P."/>
            <person name="Sandmeyer S."/>
        </authorList>
    </citation>
    <scope>NUCLEOTIDE SEQUENCE [LARGE SCALE GENOMIC DNA]</scope>
    <source>
        <strain evidence="7">CLIB89</strain>
        <strain evidence="9">CLIB89(W29)</strain>
    </source>
</reference>
<reference evidence="8 10" key="2">
    <citation type="submission" date="2018-07" db="EMBL/GenBank/DDBJ databases">
        <title>Draft Genome Assemblies for Five Robust Yarrowia lipolytica Strains Exhibiting High Lipid Production and Pentose Sugar Utilization and Sugar Alcohol Secretion from Undetoxified Lignocellulosic Biomass Hydrolysates.</title>
        <authorList>
            <consortium name="DOE Joint Genome Institute"/>
            <person name="Walker C."/>
            <person name="Ryu S."/>
            <person name="Na H."/>
            <person name="Zane M."/>
            <person name="LaButti K."/>
            <person name="Lipzen A."/>
            <person name="Haridas S."/>
            <person name="Barry K."/>
            <person name="Grigoriev I.V."/>
            <person name="Quarterman J."/>
            <person name="Slininger P."/>
            <person name="Dien B."/>
            <person name="Trinh C.T."/>
        </authorList>
    </citation>
    <scope>NUCLEOTIDE SEQUENCE [LARGE SCALE GENOMIC DNA]</scope>
    <source>
        <strain evidence="8 10">YB392</strain>
    </source>
</reference>
<feature type="domain" description="CBS" evidence="5">
    <location>
        <begin position="304"/>
        <end position="361"/>
    </location>
</feature>
<evidence type="ECO:0000313" key="10">
    <source>
        <dbReference type="Proteomes" id="UP000256601"/>
    </source>
</evidence>
<keyword evidence="4" id="KW-1133">Transmembrane helix</keyword>
<protein>
    <submittedName>
        <fullName evidence="7">Uncharacterized protein</fullName>
    </submittedName>
</protein>
<dbReference type="Proteomes" id="UP000256601">
    <property type="component" value="Unassembled WGS sequence"/>
</dbReference>
<dbReference type="OMA" id="RERKQFF"/>
<dbReference type="Gene3D" id="3.10.580.10">
    <property type="entry name" value="CBS-domain"/>
    <property type="match status" value="2"/>
</dbReference>
<dbReference type="Pfam" id="PF00571">
    <property type="entry name" value="CBS"/>
    <property type="match status" value="4"/>
</dbReference>
<dbReference type="PANTHER" id="PTHR48108">
    <property type="entry name" value="CBS DOMAIN-CONTAINING PROTEIN CBSX2, CHLOROPLASTIC"/>
    <property type="match status" value="1"/>
</dbReference>
<feature type="compositionally biased region" description="Basic and acidic residues" evidence="3">
    <location>
        <begin position="26"/>
        <end position="49"/>
    </location>
</feature>
<evidence type="ECO:0000256" key="3">
    <source>
        <dbReference type="SAM" id="MobiDB-lite"/>
    </source>
</evidence>
<evidence type="ECO:0000256" key="1">
    <source>
        <dbReference type="ARBA" id="ARBA00022737"/>
    </source>
</evidence>
<feature type="compositionally biased region" description="Polar residues" evidence="3">
    <location>
        <begin position="1"/>
        <end position="25"/>
    </location>
</feature>
<evidence type="ECO:0000313" key="9">
    <source>
        <dbReference type="Proteomes" id="UP000182444"/>
    </source>
</evidence>
<accession>A0A1D8NF30</accession>
<dbReference type="eggNOG" id="ENOG502QVK2">
    <property type="taxonomic scope" value="Eukaryota"/>
</dbReference>
<dbReference type="Proteomes" id="UP000182444">
    <property type="component" value="Chromosome 1D"/>
</dbReference>
<dbReference type="PROSITE" id="PS51371">
    <property type="entry name" value="CBS"/>
    <property type="match status" value="4"/>
</dbReference>
<dbReference type="AlphaFoldDB" id="A0A1D8NF30"/>
<dbReference type="InterPro" id="IPR000270">
    <property type="entry name" value="PB1_dom"/>
</dbReference>
<feature type="transmembrane region" description="Helical" evidence="4">
    <location>
        <begin position="570"/>
        <end position="590"/>
    </location>
</feature>
<dbReference type="SMART" id="SM00116">
    <property type="entry name" value="CBS"/>
    <property type="match status" value="4"/>
</dbReference>
<feature type="region of interest" description="Disordered" evidence="3">
    <location>
        <begin position="1"/>
        <end position="58"/>
    </location>
</feature>
<dbReference type="InterPro" id="IPR046342">
    <property type="entry name" value="CBS_dom_sf"/>
</dbReference>
<evidence type="ECO:0000259" key="6">
    <source>
        <dbReference type="PROSITE" id="PS51745"/>
    </source>
</evidence>
<dbReference type="InterPro" id="IPR000644">
    <property type="entry name" value="CBS_dom"/>
</dbReference>
<feature type="domain" description="CBS" evidence="5">
    <location>
        <begin position="239"/>
        <end position="295"/>
    </location>
</feature>
<evidence type="ECO:0000313" key="7">
    <source>
        <dbReference type="EMBL" id="AOW04242.1"/>
    </source>
</evidence>
<sequence length="593" mass="63977">MSRNTPSRFSNYSGTSGTQSPIDSLTESRKRQSKKDEAIRRKLETDLSKRSHVRPKPTKKIVSGTVMALKPSPAVTIKPKTSVSEAAQLMSAKRENCVLVIEDDNISGIFTAKDLAFKVVGSGLDASVTTVDQIMTRNPLYATTNTSATEGLNLMVNKGFRHLPVMDENNEVSGILDITKCYHEAMEKLERAYQSSRKLYDALEGVQTELGSSQPAQIINYVEALKQRMEGPDLESVLDGTPPTYVDVRTTVFEAASLMKQNHTTAVLVTDHDQVKGIFTSKDVVLRVIAAGLDPKNCSVIRVMTPHPDVAPQNMSIQVALRTMHEGRYLNLPVMGPNAELVGVVDVLKLTYATLEQINTMSTGDSEGPAWNKFWMSLDDGSEAGSETNSHNRIMSPVSVSSPEVSHSELAQFGVGEVGPSDSISTDGYDRPGSNAAGMIATMPFQFKFKSPSGRNHRLTVVPNAGVTALRTSISDKLSVGDVELVTQNYAISYIDDEGDIVAITSDQDLLDAVSITRRAGLEKADLFIHHPDNEVKPVVTQKLEDSVEIPVKAAAAPAPEIIPGLSNDLLLPGAVAVVAAACAVAFSLGRAR</sequence>
<dbReference type="SUPFAM" id="SSF54277">
    <property type="entry name" value="CAD &amp; PB1 domains"/>
    <property type="match status" value="1"/>
</dbReference>
<dbReference type="SMART" id="SM00666">
    <property type="entry name" value="PB1"/>
    <property type="match status" value="1"/>
</dbReference>
<feature type="domain" description="PB1" evidence="6">
    <location>
        <begin position="442"/>
        <end position="534"/>
    </location>
</feature>
<keyword evidence="4" id="KW-0812">Transmembrane</keyword>
<dbReference type="CDD" id="cd17782">
    <property type="entry name" value="CBS_pair_MUG70_2"/>
    <property type="match status" value="1"/>
</dbReference>
<dbReference type="GeneID" id="2911101"/>
<dbReference type="InterPro" id="IPR051462">
    <property type="entry name" value="CBS_domain-containing"/>
</dbReference>
<dbReference type="InterPro" id="IPR053793">
    <property type="entry name" value="PB1-like"/>
</dbReference>
<dbReference type="CDD" id="cd06409">
    <property type="entry name" value="PB1_MUG70"/>
    <property type="match status" value="1"/>
</dbReference>
<dbReference type="Gene3D" id="3.10.20.90">
    <property type="entry name" value="Phosphatidylinositol 3-kinase Catalytic Subunit, Chain A, domain 1"/>
    <property type="match status" value="1"/>
</dbReference>
<dbReference type="Pfam" id="PF00564">
    <property type="entry name" value="PB1"/>
    <property type="match status" value="1"/>
</dbReference>
<dbReference type="SUPFAM" id="SSF54631">
    <property type="entry name" value="CBS-domain pair"/>
    <property type="match status" value="2"/>
</dbReference>
<dbReference type="EMBL" id="KZ859026">
    <property type="protein sequence ID" value="RDW24633.1"/>
    <property type="molecule type" value="Genomic_DNA"/>
</dbReference>
<dbReference type="PROSITE" id="PS51745">
    <property type="entry name" value="PB1"/>
    <property type="match status" value="1"/>
</dbReference>
<evidence type="ECO:0000259" key="5">
    <source>
        <dbReference type="PROSITE" id="PS51371"/>
    </source>
</evidence>
<organism evidence="7 9">
    <name type="scientific">Yarrowia lipolytica</name>
    <name type="common">Candida lipolytica</name>
    <dbReference type="NCBI Taxonomy" id="4952"/>
    <lineage>
        <taxon>Eukaryota</taxon>
        <taxon>Fungi</taxon>
        <taxon>Dikarya</taxon>
        <taxon>Ascomycota</taxon>
        <taxon>Saccharomycotina</taxon>
        <taxon>Dipodascomycetes</taxon>
        <taxon>Dipodascales</taxon>
        <taxon>Dipodascales incertae sedis</taxon>
        <taxon>Yarrowia</taxon>
    </lineage>
</organism>
<evidence type="ECO:0000256" key="4">
    <source>
        <dbReference type="SAM" id="Phobius"/>
    </source>
</evidence>
<gene>
    <name evidence="8" type="ORF">B0I71DRAFT_133983</name>
    <name evidence="7" type="ORF">YALI1_D22636g</name>
</gene>
<feature type="domain" description="CBS" evidence="5">
    <location>
        <begin position="69"/>
        <end position="126"/>
    </location>
</feature>
<feature type="domain" description="CBS" evidence="5">
    <location>
        <begin position="135"/>
        <end position="191"/>
    </location>
</feature>
<dbReference type="CDD" id="cd17781">
    <property type="entry name" value="CBS_pair_MUG70_1"/>
    <property type="match status" value="1"/>
</dbReference>
<dbReference type="VEuPathDB" id="FungiDB:YALI1_D22636g"/>
<proteinExistence type="predicted"/>
<evidence type="ECO:0000256" key="2">
    <source>
        <dbReference type="PROSITE-ProRule" id="PRU00703"/>
    </source>
</evidence>
<dbReference type="EMBL" id="CP017556">
    <property type="protein sequence ID" value="AOW04242.1"/>
    <property type="molecule type" value="Genomic_DNA"/>
</dbReference>
<name>A0A1D8NF30_YARLL</name>
<dbReference type="RefSeq" id="XP_502970.1">
    <property type="nucleotide sequence ID" value="XM_502970.1"/>
</dbReference>
<keyword evidence="4" id="KW-0472">Membrane</keyword>
<dbReference type="PANTHER" id="PTHR48108:SF26">
    <property type="entry name" value="CBS DOMAIN-CONTAINING PROTEIN DDB_G0289609"/>
    <property type="match status" value="1"/>
</dbReference>